<evidence type="ECO:0000256" key="1">
    <source>
        <dbReference type="SAM" id="Phobius"/>
    </source>
</evidence>
<dbReference type="EMBL" id="LR134002">
    <property type="protein sequence ID" value="VDY71038.1"/>
    <property type="molecule type" value="Genomic_DNA"/>
</dbReference>
<name>A0AAJ5NPA2_STRSA</name>
<protein>
    <submittedName>
        <fullName evidence="2">Membrane protein</fullName>
    </submittedName>
</protein>
<organism evidence="2 3">
    <name type="scientific">Streptococcus sanguinis</name>
    <dbReference type="NCBI Taxonomy" id="1305"/>
    <lineage>
        <taxon>Bacteria</taxon>
        <taxon>Bacillati</taxon>
        <taxon>Bacillota</taxon>
        <taxon>Bacilli</taxon>
        <taxon>Lactobacillales</taxon>
        <taxon>Streptococcaceae</taxon>
        <taxon>Streptococcus</taxon>
    </lineage>
</organism>
<evidence type="ECO:0000313" key="3">
    <source>
        <dbReference type="Proteomes" id="UP000266918"/>
    </source>
</evidence>
<keyword evidence="1" id="KW-0472">Membrane</keyword>
<sequence length="193" mass="23196">MFSELRRYFNYRVRYTFDSICEVIYSMIFITGIIIIFNSDKPINLLYFFIYYSITNVILLANEELEFEIRTNQYTNIKTTRRTPMMIYIARSTTYFIWSTLIFLISIILSHMFFYGKFFMPSFHLVDLILMLILNYAVFFVLYTLAIKLTERFKRVSVLLNLFNTIMLFYSGLVFPAPFVSYADMLNIFLNKK</sequence>
<feature type="transmembrane region" description="Helical" evidence="1">
    <location>
        <begin position="20"/>
        <end position="37"/>
    </location>
</feature>
<evidence type="ECO:0000313" key="2">
    <source>
        <dbReference type="EMBL" id="VDY71038.1"/>
    </source>
</evidence>
<keyword evidence="1" id="KW-0812">Transmembrane</keyword>
<feature type="transmembrane region" description="Helical" evidence="1">
    <location>
        <begin position="43"/>
        <end position="61"/>
    </location>
</feature>
<keyword evidence="1" id="KW-1133">Transmembrane helix</keyword>
<dbReference type="AlphaFoldDB" id="A0AAJ5NPA2"/>
<dbReference type="Proteomes" id="UP000266918">
    <property type="component" value="Chromosome"/>
</dbReference>
<feature type="transmembrane region" description="Helical" evidence="1">
    <location>
        <begin position="128"/>
        <end position="146"/>
    </location>
</feature>
<proteinExistence type="predicted"/>
<feature type="transmembrane region" description="Helical" evidence="1">
    <location>
        <begin position="158"/>
        <end position="183"/>
    </location>
</feature>
<accession>A0AAJ5NPA2</accession>
<gene>
    <name evidence="2" type="ORF">NCTC10904_00878</name>
</gene>
<feature type="transmembrane region" description="Helical" evidence="1">
    <location>
        <begin position="95"/>
        <end position="116"/>
    </location>
</feature>
<reference evidence="2 3" key="1">
    <citation type="submission" date="2018-12" db="EMBL/GenBank/DDBJ databases">
        <authorList>
            <consortium name="Pathogen Informatics"/>
        </authorList>
    </citation>
    <scope>NUCLEOTIDE SEQUENCE [LARGE SCALE GENOMIC DNA]</scope>
    <source>
        <strain evidence="3">NCTC 10904</strain>
    </source>
</reference>
<dbReference type="RefSeq" id="WP_126435385.1">
    <property type="nucleotide sequence ID" value="NZ_LR134002.1"/>
</dbReference>